<evidence type="ECO:0000256" key="16">
    <source>
        <dbReference type="HAMAP-Rule" id="MF_01274"/>
    </source>
</evidence>
<feature type="active site" description="Proton acceptor" evidence="16">
    <location>
        <position position="108"/>
    </location>
</feature>
<evidence type="ECO:0000256" key="5">
    <source>
        <dbReference type="ARBA" id="ARBA00011738"/>
    </source>
</evidence>
<keyword evidence="10 16" id="KW-0418">Kinase</keyword>
<dbReference type="GO" id="GO:0015937">
    <property type="term" value="P:coenzyme A biosynthetic process"/>
    <property type="evidence" value="ECO:0007669"/>
    <property type="project" value="UniProtKB-UniRule"/>
</dbReference>
<reference evidence="18" key="1">
    <citation type="submission" date="2017-09" db="EMBL/GenBank/DDBJ databases">
        <title>Depth-based differentiation of microbial function through sediment-hosted aquifers and enrichment of novel symbionts in the deep terrestrial subsurface.</title>
        <authorList>
            <person name="Probst A.J."/>
            <person name="Ladd B."/>
            <person name="Jarett J.K."/>
            <person name="Geller-Mcgrath D.E."/>
            <person name="Sieber C.M.K."/>
            <person name="Emerson J.B."/>
            <person name="Anantharaman K."/>
            <person name="Thomas B.C."/>
            <person name="Malmstrom R."/>
            <person name="Stieglmeier M."/>
            <person name="Klingl A."/>
            <person name="Woyke T."/>
            <person name="Ryan C.M."/>
            <person name="Banfield J.F."/>
        </authorList>
    </citation>
    <scope>NUCLEOTIDE SEQUENCE [LARGE SCALE GENOMIC DNA]</scope>
</reference>
<comment type="cofactor">
    <cofactor evidence="16">
        <name>NH4(+)</name>
        <dbReference type="ChEBI" id="CHEBI:28938"/>
    </cofactor>
    <cofactor evidence="16">
        <name>K(+)</name>
        <dbReference type="ChEBI" id="CHEBI:29103"/>
    </cofactor>
    <text evidence="16">A monovalent cation. Ammonium or potassium.</text>
</comment>
<dbReference type="PANTHER" id="PTHR34265">
    <property type="entry name" value="TYPE III PANTOTHENATE KINASE"/>
    <property type="match status" value="1"/>
</dbReference>
<evidence type="ECO:0000256" key="14">
    <source>
        <dbReference type="ARBA" id="ARBA00038036"/>
    </source>
</evidence>
<keyword evidence="7 16" id="KW-0963">Cytoplasm</keyword>
<dbReference type="PANTHER" id="PTHR34265:SF1">
    <property type="entry name" value="TYPE III PANTOTHENATE KINASE"/>
    <property type="match status" value="1"/>
</dbReference>
<protein>
    <recommendedName>
        <fullName evidence="15 16">Type III pantothenate kinase</fullName>
        <ecNumber evidence="6 16">2.7.1.33</ecNumber>
    </recommendedName>
    <alternativeName>
        <fullName evidence="16">PanK-III</fullName>
    </alternativeName>
    <alternativeName>
        <fullName evidence="16">Pantothenic acid kinase</fullName>
    </alternativeName>
</protein>
<comment type="caution">
    <text evidence="17">The sequence shown here is derived from an EMBL/GenBank/DDBJ whole genome shotgun (WGS) entry which is preliminary data.</text>
</comment>
<dbReference type="Pfam" id="PF03309">
    <property type="entry name" value="Pan_kinase"/>
    <property type="match status" value="1"/>
</dbReference>
<sequence>MKKNKSKILLAVDMGNTAVTAGIFRGRTLVEDRISADIKNFRKELARLLKTVNGAKAGAVYVSSVVPCRDILLAGILRKATGLNPHFIKLKDAGIPVLCDRPFEVGTDRILNAVAAHRLSTREAIVVDCGTATTFDAVSRKGEYLGGAITAGIGISSEALWTRCAKLRRRFSLKTPGRILGRNTVDAMRSGIINGHTSMIEGMVARLKKELRSDPVVIGTGGYISLVARSTKIFDIIDPDLTLKGIWLVWQKKQVKS</sequence>
<evidence type="ECO:0000256" key="8">
    <source>
        <dbReference type="ARBA" id="ARBA00022679"/>
    </source>
</evidence>
<comment type="cofactor">
    <cofactor evidence="2">
        <name>K(+)</name>
        <dbReference type="ChEBI" id="CHEBI:29103"/>
    </cofactor>
</comment>
<feature type="binding site" evidence="16">
    <location>
        <position position="128"/>
    </location>
    <ligand>
        <name>K(+)</name>
        <dbReference type="ChEBI" id="CHEBI:29103"/>
    </ligand>
</feature>
<dbReference type="SUPFAM" id="SSF53067">
    <property type="entry name" value="Actin-like ATPase domain"/>
    <property type="match status" value="2"/>
</dbReference>
<comment type="subunit">
    <text evidence="5 16">Homodimer.</text>
</comment>
<keyword evidence="13 16" id="KW-0173">Coenzyme A biosynthesis</keyword>
<dbReference type="InterPro" id="IPR043129">
    <property type="entry name" value="ATPase_NBD"/>
</dbReference>
<comment type="subcellular location">
    <subcellularLocation>
        <location evidence="3 16">Cytoplasm</location>
    </subcellularLocation>
</comment>
<dbReference type="EC" id="2.7.1.33" evidence="6 16"/>
<evidence type="ECO:0000256" key="12">
    <source>
        <dbReference type="ARBA" id="ARBA00022958"/>
    </source>
</evidence>
<dbReference type="EMBL" id="PFMR01000260">
    <property type="protein sequence ID" value="PIZ15492.1"/>
    <property type="molecule type" value="Genomic_DNA"/>
</dbReference>
<evidence type="ECO:0000313" key="18">
    <source>
        <dbReference type="Proteomes" id="UP000229307"/>
    </source>
</evidence>
<dbReference type="GO" id="GO:0046872">
    <property type="term" value="F:metal ion binding"/>
    <property type="evidence" value="ECO:0007669"/>
    <property type="project" value="UniProtKB-KW"/>
</dbReference>
<comment type="caution">
    <text evidence="16">Lacks conserved residue(s) required for the propagation of feature annotation.</text>
</comment>
<accession>A0A2M7S7I4</accession>
<feature type="binding site" evidence="16">
    <location>
        <position position="184"/>
    </location>
    <ligand>
        <name>substrate</name>
    </ligand>
</feature>
<dbReference type="Proteomes" id="UP000229307">
    <property type="component" value="Unassembled WGS sequence"/>
</dbReference>
<dbReference type="InterPro" id="IPR004619">
    <property type="entry name" value="Type_III_PanK"/>
</dbReference>
<feature type="binding site" evidence="16">
    <location>
        <begin position="106"/>
        <end position="109"/>
    </location>
    <ligand>
        <name>substrate</name>
    </ligand>
</feature>
<dbReference type="GO" id="GO:0004594">
    <property type="term" value="F:pantothenate kinase activity"/>
    <property type="evidence" value="ECO:0007669"/>
    <property type="project" value="UniProtKB-UniRule"/>
</dbReference>
<evidence type="ECO:0000256" key="9">
    <source>
        <dbReference type="ARBA" id="ARBA00022741"/>
    </source>
</evidence>
<keyword evidence="8 16" id="KW-0808">Transferase</keyword>
<evidence type="ECO:0000256" key="10">
    <source>
        <dbReference type="ARBA" id="ARBA00022777"/>
    </source>
</evidence>
<dbReference type="AlphaFoldDB" id="A0A2M7S7I4"/>
<evidence type="ECO:0000256" key="11">
    <source>
        <dbReference type="ARBA" id="ARBA00022840"/>
    </source>
</evidence>
<comment type="function">
    <text evidence="16">Catalyzes the phosphorylation of pantothenate (Pan), the first step in CoA biosynthesis.</text>
</comment>
<dbReference type="NCBIfam" id="TIGR00671">
    <property type="entry name" value="baf"/>
    <property type="match status" value="1"/>
</dbReference>
<dbReference type="GO" id="GO:0005737">
    <property type="term" value="C:cytoplasm"/>
    <property type="evidence" value="ECO:0007669"/>
    <property type="project" value="UniProtKB-SubCell"/>
</dbReference>
<evidence type="ECO:0000256" key="1">
    <source>
        <dbReference type="ARBA" id="ARBA00001206"/>
    </source>
</evidence>
<evidence type="ECO:0000256" key="6">
    <source>
        <dbReference type="ARBA" id="ARBA00012102"/>
    </source>
</evidence>
<gene>
    <name evidence="16" type="primary">coaX</name>
    <name evidence="17" type="ORF">COY52_09600</name>
</gene>
<keyword evidence="12 16" id="KW-0630">Potassium</keyword>
<evidence type="ECO:0000256" key="2">
    <source>
        <dbReference type="ARBA" id="ARBA00001958"/>
    </source>
</evidence>
<dbReference type="CDD" id="cd24015">
    <property type="entry name" value="ASKHA_NBD_PanK-III"/>
    <property type="match status" value="1"/>
</dbReference>
<feature type="binding site" evidence="16">
    <location>
        <position position="131"/>
    </location>
    <ligand>
        <name>ATP</name>
        <dbReference type="ChEBI" id="CHEBI:30616"/>
    </ligand>
</feature>
<comment type="similarity">
    <text evidence="14 16">Belongs to the type III pantothenate kinase family.</text>
</comment>
<comment type="catalytic activity">
    <reaction evidence="1 16">
        <text>(R)-pantothenate + ATP = (R)-4'-phosphopantothenate + ADP + H(+)</text>
        <dbReference type="Rhea" id="RHEA:16373"/>
        <dbReference type="ChEBI" id="CHEBI:10986"/>
        <dbReference type="ChEBI" id="CHEBI:15378"/>
        <dbReference type="ChEBI" id="CHEBI:29032"/>
        <dbReference type="ChEBI" id="CHEBI:30616"/>
        <dbReference type="ChEBI" id="CHEBI:456216"/>
        <dbReference type="EC" id="2.7.1.33"/>
    </reaction>
</comment>
<keyword evidence="11 16" id="KW-0067">ATP-binding</keyword>
<evidence type="ECO:0000256" key="7">
    <source>
        <dbReference type="ARBA" id="ARBA00022490"/>
    </source>
</evidence>
<evidence type="ECO:0000313" key="17">
    <source>
        <dbReference type="EMBL" id="PIZ15492.1"/>
    </source>
</evidence>
<organism evidence="17 18">
    <name type="scientific">Candidatus Desantisbacteria bacterium CG_4_10_14_0_8_um_filter_48_22</name>
    <dbReference type="NCBI Taxonomy" id="1974543"/>
    <lineage>
        <taxon>Bacteria</taxon>
        <taxon>Candidatus Desantisiibacteriota</taxon>
    </lineage>
</organism>
<feature type="binding site" evidence="16">
    <location>
        <begin position="13"/>
        <end position="20"/>
    </location>
    <ligand>
        <name>ATP</name>
        <dbReference type="ChEBI" id="CHEBI:30616"/>
    </ligand>
</feature>
<evidence type="ECO:0000256" key="3">
    <source>
        <dbReference type="ARBA" id="ARBA00004496"/>
    </source>
</evidence>
<name>A0A2M7S7I4_9BACT</name>
<comment type="pathway">
    <text evidence="4 16">Cofactor biosynthesis; coenzyme A biosynthesis; CoA from (R)-pantothenate: step 1/5.</text>
</comment>
<dbReference type="UniPathway" id="UPA00241">
    <property type="reaction ID" value="UER00352"/>
</dbReference>
<dbReference type="GO" id="GO:0005524">
    <property type="term" value="F:ATP binding"/>
    <property type="evidence" value="ECO:0007669"/>
    <property type="project" value="UniProtKB-UniRule"/>
</dbReference>
<dbReference type="Gene3D" id="3.30.420.40">
    <property type="match status" value="2"/>
</dbReference>
<keyword evidence="16" id="KW-0479">Metal-binding</keyword>
<proteinExistence type="inferred from homology"/>
<evidence type="ECO:0000256" key="15">
    <source>
        <dbReference type="ARBA" id="ARBA00040883"/>
    </source>
</evidence>
<evidence type="ECO:0000256" key="13">
    <source>
        <dbReference type="ARBA" id="ARBA00022993"/>
    </source>
</evidence>
<dbReference type="HAMAP" id="MF_01274">
    <property type="entry name" value="Pantothen_kinase_3"/>
    <property type="match status" value="1"/>
</dbReference>
<evidence type="ECO:0000256" key="4">
    <source>
        <dbReference type="ARBA" id="ARBA00005225"/>
    </source>
</evidence>
<keyword evidence="9 16" id="KW-0547">Nucleotide-binding</keyword>